<name>A0ABY7TCZ7_9SPHI</name>
<reference evidence="1 2" key="1">
    <citation type="submission" date="2023-02" db="EMBL/GenBank/DDBJ databases">
        <title>Genome sequence of Mucilaginibacter jinjuensis strain KACC 16571.</title>
        <authorList>
            <person name="Kim S."/>
            <person name="Heo J."/>
            <person name="Kwon S.-W."/>
        </authorList>
    </citation>
    <scope>NUCLEOTIDE SEQUENCE [LARGE SCALE GENOMIC DNA]</scope>
    <source>
        <strain evidence="1 2">KACC 16571</strain>
    </source>
</reference>
<dbReference type="EMBL" id="CP117167">
    <property type="protein sequence ID" value="WCT14390.1"/>
    <property type="molecule type" value="Genomic_DNA"/>
</dbReference>
<dbReference type="SUPFAM" id="SSF143081">
    <property type="entry name" value="BB1717-like"/>
    <property type="match status" value="1"/>
</dbReference>
<organism evidence="1 2">
    <name type="scientific">Mucilaginibacter jinjuensis</name>
    <dbReference type="NCBI Taxonomy" id="1176721"/>
    <lineage>
        <taxon>Bacteria</taxon>
        <taxon>Pseudomonadati</taxon>
        <taxon>Bacteroidota</taxon>
        <taxon>Sphingobacteriia</taxon>
        <taxon>Sphingobacteriales</taxon>
        <taxon>Sphingobacteriaceae</taxon>
        <taxon>Mucilaginibacter</taxon>
    </lineage>
</organism>
<dbReference type="InterPro" id="IPR036590">
    <property type="entry name" value="SRAP-like"/>
</dbReference>
<protein>
    <submittedName>
        <fullName evidence="1">Uncharacterized protein</fullName>
    </submittedName>
</protein>
<keyword evidence="2" id="KW-1185">Reference proteome</keyword>
<dbReference type="RefSeq" id="WP_273632887.1">
    <property type="nucleotide sequence ID" value="NZ_CP117167.1"/>
</dbReference>
<evidence type="ECO:0000313" key="2">
    <source>
        <dbReference type="Proteomes" id="UP001216139"/>
    </source>
</evidence>
<evidence type="ECO:0000313" key="1">
    <source>
        <dbReference type="EMBL" id="WCT14390.1"/>
    </source>
</evidence>
<sequence length="51" mass="5683">MKEDGTRSMWADAAKNRRCLVLSTGIVESRHVPKIGKKASKRNGRAFSEHA</sequence>
<accession>A0ABY7TCZ7</accession>
<gene>
    <name evidence="1" type="ORF">PQO05_10640</name>
</gene>
<dbReference type="Proteomes" id="UP001216139">
    <property type="component" value="Chromosome"/>
</dbReference>
<proteinExistence type="predicted"/>